<keyword evidence="3" id="KW-1003">Cell membrane</keyword>
<protein>
    <recommendedName>
        <fullName evidence="7">YetF C-terminal domain-containing protein</fullName>
    </recommendedName>
</protein>
<keyword evidence="4" id="KW-0812">Transmembrane</keyword>
<dbReference type="Gene3D" id="3.30.240.20">
    <property type="entry name" value="bsu07140 like domains"/>
    <property type="match status" value="1"/>
</dbReference>
<keyword evidence="5" id="KW-1133">Transmembrane helix</keyword>
<dbReference type="PANTHER" id="PTHR34582">
    <property type="entry name" value="UPF0702 TRANSMEMBRANE PROTEIN YCAP"/>
    <property type="match status" value="1"/>
</dbReference>
<dbReference type="AlphaFoldDB" id="A0A1H7Q408"/>
<dbReference type="Proteomes" id="UP000198807">
    <property type="component" value="Unassembled WGS sequence"/>
</dbReference>
<sequence>MKWDLIGVLVKGHFQILIKDGEIQWENMKKNNISEMDLYEAIRMQGNGAQVEDIVTAYYERSGDISIQLKDQ</sequence>
<gene>
    <name evidence="8" type="ORF">SAMN04488129_11011</name>
</gene>
<evidence type="ECO:0000256" key="5">
    <source>
        <dbReference type="ARBA" id="ARBA00022989"/>
    </source>
</evidence>
<name>A0A1H7Q408_9GAMM</name>
<evidence type="ECO:0000256" key="4">
    <source>
        <dbReference type="ARBA" id="ARBA00022692"/>
    </source>
</evidence>
<evidence type="ECO:0000256" key="6">
    <source>
        <dbReference type="ARBA" id="ARBA00023136"/>
    </source>
</evidence>
<reference evidence="9" key="1">
    <citation type="submission" date="2016-10" db="EMBL/GenBank/DDBJ databases">
        <authorList>
            <person name="Varghese N."/>
            <person name="Submissions S."/>
        </authorList>
    </citation>
    <scope>NUCLEOTIDE SEQUENCE [LARGE SCALE GENOMIC DNA]</scope>
    <source>
        <strain evidence="9">CGMCC 1.9150</strain>
    </source>
</reference>
<proteinExistence type="inferred from homology"/>
<dbReference type="Pfam" id="PF04239">
    <property type="entry name" value="DUF421"/>
    <property type="match status" value="1"/>
</dbReference>
<evidence type="ECO:0000256" key="1">
    <source>
        <dbReference type="ARBA" id="ARBA00004651"/>
    </source>
</evidence>
<dbReference type="EMBL" id="FOBC01000010">
    <property type="protein sequence ID" value="SEL42820.1"/>
    <property type="molecule type" value="Genomic_DNA"/>
</dbReference>
<dbReference type="InterPro" id="IPR007353">
    <property type="entry name" value="DUF421"/>
</dbReference>
<evidence type="ECO:0000259" key="7">
    <source>
        <dbReference type="Pfam" id="PF04239"/>
    </source>
</evidence>
<dbReference type="InterPro" id="IPR023090">
    <property type="entry name" value="UPF0702_alpha/beta_dom_sf"/>
</dbReference>
<dbReference type="GO" id="GO:0005886">
    <property type="term" value="C:plasma membrane"/>
    <property type="evidence" value="ECO:0007669"/>
    <property type="project" value="UniProtKB-SubCell"/>
</dbReference>
<evidence type="ECO:0000313" key="9">
    <source>
        <dbReference type="Proteomes" id="UP000198807"/>
    </source>
</evidence>
<feature type="domain" description="YetF C-terminal" evidence="7">
    <location>
        <begin position="2"/>
        <end position="72"/>
    </location>
</feature>
<evidence type="ECO:0000313" key="8">
    <source>
        <dbReference type="EMBL" id="SEL42820.1"/>
    </source>
</evidence>
<comment type="subcellular location">
    <subcellularLocation>
        <location evidence="1">Cell membrane</location>
        <topology evidence="1">Multi-pass membrane protein</topology>
    </subcellularLocation>
</comment>
<organism evidence="8 9">
    <name type="scientific">Halomonas daqiaonensis</name>
    <dbReference type="NCBI Taxonomy" id="650850"/>
    <lineage>
        <taxon>Bacteria</taxon>
        <taxon>Pseudomonadati</taxon>
        <taxon>Pseudomonadota</taxon>
        <taxon>Gammaproteobacteria</taxon>
        <taxon>Oceanospirillales</taxon>
        <taxon>Halomonadaceae</taxon>
        <taxon>Halomonas</taxon>
    </lineage>
</organism>
<keyword evidence="6" id="KW-0472">Membrane</keyword>
<evidence type="ECO:0000256" key="2">
    <source>
        <dbReference type="ARBA" id="ARBA00006448"/>
    </source>
</evidence>
<accession>A0A1H7Q408</accession>
<evidence type="ECO:0000256" key="3">
    <source>
        <dbReference type="ARBA" id="ARBA00022475"/>
    </source>
</evidence>
<comment type="similarity">
    <text evidence="2">Belongs to the UPF0702 family.</text>
</comment>
<keyword evidence="9" id="KW-1185">Reference proteome</keyword>
<dbReference type="PANTHER" id="PTHR34582:SF6">
    <property type="entry name" value="UPF0702 TRANSMEMBRANE PROTEIN YCAP"/>
    <property type="match status" value="1"/>
</dbReference>